<evidence type="ECO:0000313" key="1">
    <source>
        <dbReference type="EMBL" id="TSV68132.1"/>
    </source>
</evidence>
<dbReference type="EMBL" id="VCAZ01000127">
    <property type="protein sequence ID" value="TSV68132.1"/>
    <property type="molecule type" value="Genomic_DNA"/>
</dbReference>
<reference evidence="1 2" key="1">
    <citation type="journal article" date="2019" name="Genome Biol. Evol.">
        <title>Whole-Genome Sequencing of the Giant Devil Catfish, Bagarius yarrelli.</title>
        <authorList>
            <person name="Jiang W."/>
            <person name="Lv Y."/>
            <person name="Cheng L."/>
            <person name="Yang K."/>
            <person name="Chao B."/>
            <person name="Wang X."/>
            <person name="Li Y."/>
            <person name="Pan X."/>
            <person name="You X."/>
            <person name="Zhang Y."/>
            <person name="Yang J."/>
            <person name="Li J."/>
            <person name="Zhang X."/>
            <person name="Liu S."/>
            <person name="Sun C."/>
            <person name="Yang J."/>
            <person name="Shi Q."/>
        </authorList>
    </citation>
    <scope>NUCLEOTIDE SEQUENCE [LARGE SCALE GENOMIC DNA]</scope>
    <source>
        <strain evidence="1">JWS20170419001</strain>
        <tissue evidence="1">Muscle</tissue>
    </source>
</reference>
<organism evidence="1 2">
    <name type="scientific">Bagarius yarrelli</name>
    <name type="common">Goonch</name>
    <name type="synonym">Bagrus yarrelli</name>
    <dbReference type="NCBI Taxonomy" id="175774"/>
    <lineage>
        <taxon>Eukaryota</taxon>
        <taxon>Metazoa</taxon>
        <taxon>Chordata</taxon>
        <taxon>Craniata</taxon>
        <taxon>Vertebrata</taxon>
        <taxon>Euteleostomi</taxon>
        <taxon>Actinopterygii</taxon>
        <taxon>Neopterygii</taxon>
        <taxon>Teleostei</taxon>
        <taxon>Ostariophysi</taxon>
        <taxon>Siluriformes</taxon>
        <taxon>Sisoridae</taxon>
        <taxon>Sisorinae</taxon>
        <taxon>Bagarius</taxon>
    </lineage>
</organism>
<dbReference type="AlphaFoldDB" id="A0A556V5Q0"/>
<gene>
    <name evidence="1" type="ORF">Baya_13409</name>
</gene>
<keyword evidence="2" id="KW-1185">Reference proteome</keyword>
<protein>
    <submittedName>
        <fullName evidence="1">Uncharacterized protein</fullName>
    </submittedName>
</protein>
<dbReference type="Proteomes" id="UP000319801">
    <property type="component" value="Unassembled WGS sequence"/>
</dbReference>
<evidence type="ECO:0000313" key="2">
    <source>
        <dbReference type="Proteomes" id="UP000319801"/>
    </source>
</evidence>
<name>A0A556V5Q0_BAGYA</name>
<proteinExistence type="predicted"/>
<accession>A0A556V5Q0</accession>
<comment type="caution">
    <text evidence="1">The sequence shown here is derived from an EMBL/GenBank/DDBJ whole genome shotgun (WGS) entry which is preliminary data.</text>
</comment>
<sequence>MVSLSRSKIMWMTAFTEAVKGLPVAGSKGEANLCYGESMLSLAFATLSRFTSQQLMGLDIDPLQSRRCLIAGDSFPFGLLMSPPQQPAQAHVSGPQTALDRQAFCSVSMAGCERVKADSEGLRTRSV</sequence>